<organism evidence="5 6">
    <name type="scientific">Paenibacillus graminis</name>
    <dbReference type="NCBI Taxonomy" id="189425"/>
    <lineage>
        <taxon>Bacteria</taxon>
        <taxon>Bacillati</taxon>
        <taxon>Bacillota</taxon>
        <taxon>Bacilli</taxon>
        <taxon>Bacillales</taxon>
        <taxon>Paenibacillaceae</taxon>
        <taxon>Paenibacillus</taxon>
    </lineage>
</organism>
<sequence length="314" mass="35404">MNNEYFTIQQASEGIWGAISVPGSGSLGNAAIIDLGDLTVVVDTTNLPHSGILLRHTAEQLTNKPVKYVVNTHFHGDHVNGNQEFMKSEFISTVWTRDLLSDMGEVNIDLMQENIQKIITSLNHVRSKQIDPHMLTEIDYDLSVQRALYDAIPSLSRVIPTITFDDKLVIQGTKRTIEVLSYGGGHSLSDAVVYVPEEQTLIAGDLISTKTIPVIPYGNPYAWIRILKRIQKDLKVDTVIPGHGDVSNSDRITDVIHFLEKTITYVSGAVKSGKSESYWLEQGVLKGYEDWNLPQYFRWNFRWLFNSMLVQNNR</sequence>
<proteinExistence type="predicted"/>
<protein>
    <recommendedName>
        <fullName evidence="4">Metallo-beta-lactamase domain-containing protein</fullName>
    </recommendedName>
</protein>
<evidence type="ECO:0000256" key="3">
    <source>
        <dbReference type="ARBA" id="ARBA00048505"/>
    </source>
</evidence>
<evidence type="ECO:0000259" key="4">
    <source>
        <dbReference type="SMART" id="SM00849"/>
    </source>
</evidence>
<dbReference type="InterPro" id="IPR050855">
    <property type="entry name" value="NDM-1-like"/>
</dbReference>
<feature type="domain" description="Metallo-beta-lactamase" evidence="4">
    <location>
        <begin position="27"/>
        <end position="243"/>
    </location>
</feature>
<evidence type="ECO:0000256" key="1">
    <source>
        <dbReference type="ARBA" id="ARBA00034221"/>
    </source>
</evidence>
<evidence type="ECO:0000256" key="2">
    <source>
        <dbReference type="ARBA" id="ARBA00034301"/>
    </source>
</evidence>
<evidence type="ECO:0000313" key="6">
    <source>
        <dbReference type="Proteomes" id="UP000029500"/>
    </source>
</evidence>
<dbReference type="PANTHER" id="PTHR42951:SF4">
    <property type="entry name" value="ACYL-COENZYME A THIOESTERASE MBLAC2"/>
    <property type="match status" value="1"/>
</dbReference>
<dbReference type="PANTHER" id="PTHR42951">
    <property type="entry name" value="METALLO-BETA-LACTAMASE DOMAIN-CONTAINING"/>
    <property type="match status" value="1"/>
</dbReference>
<keyword evidence="6" id="KW-1185">Reference proteome</keyword>
<dbReference type="InterPro" id="IPR036866">
    <property type="entry name" value="RibonucZ/Hydroxyglut_hydro"/>
</dbReference>
<dbReference type="STRING" id="189425.PGRAT_32135"/>
<dbReference type="KEGG" id="pgm:PGRAT_32135"/>
<dbReference type="AlphaFoldDB" id="A0A089MJM2"/>
<dbReference type="CDD" id="cd16282">
    <property type="entry name" value="metallo-hydrolase-like_MBL-fold"/>
    <property type="match status" value="1"/>
</dbReference>
<gene>
    <name evidence="5" type="ORF">PGRAT_32135</name>
</gene>
<comment type="catalytic activity">
    <reaction evidence="3">
        <text>3',5'-cyclic UMP + H2O = UMP + H(+)</text>
        <dbReference type="Rhea" id="RHEA:70575"/>
        <dbReference type="ChEBI" id="CHEBI:15377"/>
        <dbReference type="ChEBI" id="CHEBI:15378"/>
        <dbReference type="ChEBI" id="CHEBI:57865"/>
        <dbReference type="ChEBI" id="CHEBI:184387"/>
    </reaction>
    <physiologicalReaction direction="left-to-right" evidence="3">
        <dbReference type="Rhea" id="RHEA:70576"/>
    </physiologicalReaction>
</comment>
<dbReference type="eggNOG" id="COG0491">
    <property type="taxonomic scope" value="Bacteria"/>
</dbReference>
<accession>A0A089MJM2</accession>
<dbReference type="Gene3D" id="3.60.15.10">
    <property type="entry name" value="Ribonuclease Z/Hydroxyacylglutathione hydrolase-like"/>
    <property type="match status" value="1"/>
</dbReference>
<dbReference type="OrthoDB" id="420651at2"/>
<name>A0A089MJM2_9BACL</name>
<dbReference type="SMART" id="SM00849">
    <property type="entry name" value="Lactamase_B"/>
    <property type="match status" value="1"/>
</dbReference>
<dbReference type="EMBL" id="CP009287">
    <property type="protein sequence ID" value="AIQ71723.1"/>
    <property type="molecule type" value="Genomic_DNA"/>
</dbReference>
<dbReference type="Proteomes" id="UP000029500">
    <property type="component" value="Chromosome"/>
</dbReference>
<comment type="function">
    <text evidence="2">Counteracts the endogenous Pycsar antiviral defense system. Phosphodiesterase that enables metal-dependent hydrolysis of host cyclic nucleotide Pycsar defense signals such as cCMP and cUMP.</text>
</comment>
<reference evidence="5 6" key="1">
    <citation type="submission" date="2014-08" db="EMBL/GenBank/DDBJ databases">
        <title>Comparative genomics of the Paenibacillus odorifer group.</title>
        <authorList>
            <person name="den Bakker H.C."/>
            <person name="Tsai Y.-C."/>
            <person name="Martin N."/>
            <person name="Korlach J."/>
            <person name="Wiedmann M."/>
        </authorList>
    </citation>
    <scope>NUCLEOTIDE SEQUENCE [LARGE SCALE GENOMIC DNA]</scope>
    <source>
        <strain evidence="5 6">DSM 15220</strain>
    </source>
</reference>
<dbReference type="SUPFAM" id="SSF56281">
    <property type="entry name" value="Metallo-hydrolase/oxidoreductase"/>
    <property type="match status" value="1"/>
</dbReference>
<dbReference type="InterPro" id="IPR001279">
    <property type="entry name" value="Metallo-B-lactamas"/>
</dbReference>
<dbReference type="Pfam" id="PF00753">
    <property type="entry name" value="Lactamase_B"/>
    <property type="match status" value="1"/>
</dbReference>
<evidence type="ECO:0000313" key="5">
    <source>
        <dbReference type="EMBL" id="AIQ71723.1"/>
    </source>
</evidence>
<comment type="catalytic activity">
    <reaction evidence="1">
        <text>3',5'-cyclic CMP + H2O = CMP + H(+)</text>
        <dbReference type="Rhea" id="RHEA:72675"/>
        <dbReference type="ChEBI" id="CHEBI:15377"/>
        <dbReference type="ChEBI" id="CHEBI:15378"/>
        <dbReference type="ChEBI" id="CHEBI:58003"/>
        <dbReference type="ChEBI" id="CHEBI:60377"/>
    </reaction>
    <physiologicalReaction direction="left-to-right" evidence="1">
        <dbReference type="Rhea" id="RHEA:72676"/>
    </physiologicalReaction>
</comment>
<dbReference type="RefSeq" id="WP_025705713.1">
    <property type="nucleotide sequence ID" value="NZ_CP009287.1"/>
</dbReference>
<dbReference type="HOGENOM" id="CLU_056342_4_1_9"/>